<name>A0A3N4HEH5_ASCIM</name>
<keyword evidence="2" id="KW-1185">Reference proteome</keyword>
<sequence length="183" mass="21445">MGSIMEQEIDNVEKNSATALEELNKFLYTLALAREGTTEPDNAYDTYTASVQRYVDYMRQHVAEDDNSTAQMTKDDRRQYIQSVFKLLREYMEKVRQGILQYKVAYQDWRNAYWNYAVLADLSEDVHNDEQEYKDKLKERKMLADNMKDLLLEHEGALRGFAIKRDALLVEMKDLAKGGLEHV</sequence>
<dbReference type="Proteomes" id="UP000275078">
    <property type="component" value="Unassembled WGS sequence"/>
</dbReference>
<proteinExistence type="predicted"/>
<protein>
    <submittedName>
        <fullName evidence="1">Uncharacterized protein</fullName>
    </submittedName>
</protein>
<gene>
    <name evidence="1" type="ORF">BJ508DRAFT_419943</name>
</gene>
<dbReference type="AlphaFoldDB" id="A0A3N4HEH5"/>
<evidence type="ECO:0000313" key="2">
    <source>
        <dbReference type="Proteomes" id="UP000275078"/>
    </source>
</evidence>
<evidence type="ECO:0000313" key="1">
    <source>
        <dbReference type="EMBL" id="RPA71368.1"/>
    </source>
</evidence>
<reference evidence="1 2" key="1">
    <citation type="journal article" date="2018" name="Nat. Ecol. Evol.">
        <title>Pezizomycetes genomes reveal the molecular basis of ectomycorrhizal truffle lifestyle.</title>
        <authorList>
            <person name="Murat C."/>
            <person name="Payen T."/>
            <person name="Noel B."/>
            <person name="Kuo A."/>
            <person name="Morin E."/>
            <person name="Chen J."/>
            <person name="Kohler A."/>
            <person name="Krizsan K."/>
            <person name="Balestrini R."/>
            <person name="Da Silva C."/>
            <person name="Montanini B."/>
            <person name="Hainaut M."/>
            <person name="Levati E."/>
            <person name="Barry K.W."/>
            <person name="Belfiori B."/>
            <person name="Cichocki N."/>
            <person name="Clum A."/>
            <person name="Dockter R.B."/>
            <person name="Fauchery L."/>
            <person name="Guy J."/>
            <person name="Iotti M."/>
            <person name="Le Tacon F."/>
            <person name="Lindquist E.A."/>
            <person name="Lipzen A."/>
            <person name="Malagnac F."/>
            <person name="Mello A."/>
            <person name="Molinier V."/>
            <person name="Miyauchi S."/>
            <person name="Poulain J."/>
            <person name="Riccioni C."/>
            <person name="Rubini A."/>
            <person name="Sitrit Y."/>
            <person name="Splivallo R."/>
            <person name="Traeger S."/>
            <person name="Wang M."/>
            <person name="Zifcakova L."/>
            <person name="Wipf D."/>
            <person name="Zambonelli A."/>
            <person name="Paolocci F."/>
            <person name="Nowrousian M."/>
            <person name="Ottonello S."/>
            <person name="Baldrian P."/>
            <person name="Spatafora J.W."/>
            <person name="Henrissat B."/>
            <person name="Nagy L.G."/>
            <person name="Aury J.M."/>
            <person name="Wincker P."/>
            <person name="Grigoriev I.V."/>
            <person name="Bonfante P."/>
            <person name="Martin F.M."/>
        </authorList>
    </citation>
    <scope>NUCLEOTIDE SEQUENCE [LARGE SCALE GENOMIC DNA]</scope>
    <source>
        <strain evidence="1 2">RN42</strain>
    </source>
</reference>
<accession>A0A3N4HEH5</accession>
<feature type="non-terminal residue" evidence="1">
    <location>
        <position position="183"/>
    </location>
</feature>
<dbReference type="EMBL" id="ML119938">
    <property type="protein sequence ID" value="RPA71368.1"/>
    <property type="molecule type" value="Genomic_DNA"/>
</dbReference>
<organism evidence="1 2">
    <name type="scientific">Ascobolus immersus RN42</name>
    <dbReference type="NCBI Taxonomy" id="1160509"/>
    <lineage>
        <taxon>Eukaryota</taxon>
        <taxon>Fungi</taxon>
        <taxon>Dikarya</taxon>
        <taxon>Ascomycota</taxon>
        <taxon>Pezizomycotina</taxon>
        <taxon>Pezizomycetes</taxon>
        <taxon>Pezizales</taxon>
        <taxon>Ascobolaceae</taxon>
        <taxon>Ascobolus</taxon>
    </lineage>
</organism>